<dbReference type="Gene3D" id="2.60.120.260">
    <property type="entry name" value="Galactose-binding domain-like"/>
    <property type="match status" value="2"/>
</dbReference>
<feature type="compositionally biased region" description="Polar residues" evidence="5">
    <location>
        <begin position="280"/>
        <end position="290"/>
    </location>
</feature>
<dbReference type="Proteomes" id="UP000184394">
    <property type="component" value="Unassembled WGS sequence"/>
</dbReference>
<feature type="compositionally biased region" description="Low complexity" evidence="5">
    <location>
        <begin position="265"/>
        <end position="274"/>
    </location>
</feature>
<keyword evidence="4" id="KW-0572">Peptidoglycan-anchor</keyword>
<feature type="domain" description="PA14" evidence="8">
    <location>
        <begin position="388"/>
        <end position="598"/>
    </location>
</feature>
<dbReference type="RefSeq" id="WP_072952279.1">
    <property type="nucleotide sequence ID" value="NZ_FRCT01000019.1"/>
</dbReference>
<keyword evidence="6" id="KW-0472">Membrane</keyword>
<dbReference type="NCBIfam" id="TIGR02148">
    <property type="entry name" value="Fibro_Slime"/>
    <property type="match status" value="1"/>
</dbReference>
<dbReference type="PROSITE" id="PS51820">
    <property type="entry name" value="PA14"/>
    <property type="match status" value="1"/>
</dbReference>
<dbReference type="PROSITE" id="PS50847">
    <property type="entry name" value="GRAM_POS_ANCHORING"/>
    <property type="match status" value="1"/>
</dbReference>
<protein>
    <submittedName>
        <fullName evidence="9">Fibro-slime domain-containing protein</fullName>
    </submittedName>
</protein>
<feature type="region of interest" description="Disordered" evidence="5">
    <location>
        <begin position="257"/>
        <end position="290"/>
    </location>
</feature>
<evidence type="ECO:0000313" key="10">
    <source>
        <dbReference type="Proteomes" id="UP000184394"/>
    </source>
</evidence>
<dbReference type="InterPro" id="IPR037524">
    <property type="entry name" value="PA14/GLEYA"/>
</dbReference>
<dbReference type="EMBL" id="FRCT01000019">
    <property type="protein sequence ID" value="SHM86302.1"/>
    <property type="molecule type" value="Genomic_DNA"/>
</dbReference>
<reference evidence="9 10" key="1">
    <citation type="submission" date="2016-11" db="EMBL/GenBank/DDBJ databases">
        <authorList>
            <person name="Jaros S."/>
            <person name="Januszkiewicz K."/>
            <person name="Wedrychowicz H."/>
        </authorList>
    </citation>
    <scope>NUCLEOTIDE SEQUENCE [LARGE SCALE GENOMIC DNA]</scope>
    <source>
        <strain evidence="9 10">Y1</strain>
    </source>
</reference>
<gene>
    <name evidence="9" type="ORF">SAMN04487860_11923</name>
</gene>
<evidence type="ECO:0000256" key="3">
    <source>
        <dbReference type="ARBA" id="ARBA00022729"/>
    </source>
</evidence>
<dbReference type="InterPro" id="IPR008979">
    <property type="entry name" value="Galactose-bd-like_sf"/>
</dbReference>
<keyword evidence="2" id="KW-0964">Secreted</keyword>
<dbReference type="Pfam" id="PF05738">
    <property type="entry name" value="Cna_B"/>
    <property type="match status" value="1"/>
</dbReference>
<keyword evidence="1" id="KW-0134">Cell wall</keyword>
<feature type="domain" description="Gram-positive cocci surface proteins LPxTG" evidence="7">
    <location>
        <begin position="1382"/>
        <end position="1419"/>
    </location>
</feature>
<evidence type="ECO:0000256" key="2">
    <source>
        <dbReference type="ARBA" id="ARBA00022525"/>
    </source>
</evidence>
<sequence length="1419" mass="161473">MKNYFDSFYEIMHKNSVKRRRMISLLLVLSIFVSSGVLWELRDTVITMVNEPVCGLEEHEHTDECYEKVLVCGLEENEEHTHTEECYENVLVCGHDEHWHTPLCYTDEELHENDEQSEAEESKIVSIDYPDEEMGELDLPVYRLGDDSVRMLEGEQADQLDPQPIQTIDNIARGIKFTLFDYYENENALEAEQNNYDISWNSENNEWVHNNIKQAGLNYGRDPRNDILFFAYGTPAFTGYIDTFNKEGTEEYQNYKRDWDDENNKYNPSKNNYSGDYNKDSNGQTLSGNRPVQGIVENQLVNGYPKVVGSDEGANLAYLFDENDTSISSYKTSYTDVNHFLKSVNQNGVEHLVYNSDENYAYFDQSTNNFIVYNGTYHIINKDHHRAGDYNNLTDEEYGDKNGGEFKIGFFPFDQYDTNRRDPNYNGNGFNHHFGMKMEADFFNIKNSEEPIIFKYSGDDDMWVFVDDVLVLDIGGIHEPAAGMIDFTNGLIWTQDNLYGKSANVAYNELKNSNSNLPELSAISLPDNGVNTDGASESKWKVETIASKFTNVSKTWNDASGAKHSIKMFYLERGGCYSNLAMDMNLPTVKPITVSKTVDYGTHLDNSYDNKTYEFELLYRSSNSNAEYVRYERTGLTNPFTITDGERMVINGLPEGNEYMVVEKEIDTNIYSKVIINGQEAAINEGQAHINGYTLADVNVYNFENKIINEEAPITVRKDWVGGIPSAETIPDVKFKIYRTDEKGVENIVAINKKRTFKLSGSDWTYTSPPLPTRYGAHTYTYSVREQDVPPGYAESYRSNNGDLIITNTPTSDVQINVEKRWENEASIDVKPTVNVTLKRQYAEYEASKAASVTIKVFDKGGVNKLGEWTTNNAYVDGSLEFSINPPNGVRYFAYNDYPKIESGNEKTAISYLDGVFEVTNIAENTEIHLKYDNNRIDDSVTLFHDTFTWDTDGWQARGATIGTSGNNPYAKGDQMVVYNRVNSNGNVESWRGAQKRLDSDLFKPNHTYSFTAYARSFEKPTKIVLTLYDGTAYHRIDEKENDANSFSKLSGTITLPGSVNPYGMYLIVETDDINSSQFYVDEVVAVEGQMNIDVEAGTAKVTISNYNETICHDNSDTGYKGWNSFCGSTVERIEENFQSQVFHYIRITDREAKNSSVAKDLHDLKPGYQYDFSASVQNNIETDSSKFKLTLCYTNKANETKYIPVMEFDTTSGWNYSTKSVTNFPIPIDAQQNSIFVYIESADENKNSFRLREFEVKESKAISVTPEGYIQNNNGSFTQNDAVYTLTFDSDSVTKPLHLTADYQEDNNFNPSVVTLNAGNNWKKQWTKSELNESSNRVYKYYVVESPLGDDYVVTYLNDYVPTNTADDPIIIKNKYILYRLPATGGSGTGRIYFLGFVLTATGIISGSALYRRKRRRE</sequence>
<evidence type="ECO:0000259" key="7">
    <source>
        <dbReference type="PROSITE" id="PS50847"/>
    </source>
</evidence>
<evidence type="ECO:0000259" key="8">
    <source>
        <dbReference type="PROSITE" id="PS51820"/>
    </source>
</evidence>
<dbReference type="SUPFAM" id="SSF49785">
    <property type="entry name" value="Galactose-binding domain-like"/>
    <property type="match status" value="2"/>
</dbReference>
<accession>A0A1M7M6G4</accession>
<evidence type="ECO:0000256" key="4">
    <source>
        <dbReference type="ARBA" id="ARBA00023088"/>
    </source>
</evidence>
<dbReference type="InterPro" id="IPR008454">
    <property type="entry name" value="Collagen-bd_Cna-like_B-typ_dom"/>
</dbReference>
<dbReference type="OrthoDB" id="9816455at2"/>
<organism evidence="9 10">
    <name type="scientific">Ruminococcus flavefaciens</name>
    <dbReference type="NCBI Taxonomy" id="1265"/>
    <lineage>
        <taxon>Bacteria</taxon>
        <taxon>Bacillati</taxon>
        <taxon>Bacillota</taxon>
        <taxon>Clostridia</taxon>
        <taxon>Eubacteriales</taxon>
        <taxon>Oscillospiraceae</taxon>
        <taxon>Ruminococcus</taxon>
    </lineage>
</organism>
<dbReference type="Gene3D" id="2.60.40.1140">
    <property type="entry name" value="Collagen-binding surface protein Cna, B-type domain"/>
    <property type="match status" value="2"/>
</dbReference>
<dbReference type="SUPFAM" id="SSF49478">
    <property type="entry name" value="Cna protein B-type domain"/>
    <property type="match status" value="1"/>
</dbReference>
<keyword evidence="6" id="KW-1133">Transmembrane helix</keyword>
<keyword evidence="3" id="KW-0732">Signal</keyword>
<evidence type="ECO:0000256" key="1">
    <source>
        <dbReference type="ARBA" id="ARBA00022512"/>
    </source>
</evidence>
<feature type="transmembrane region" description="Helical" evidence="6">
    <location>
        <begin position="1393"/>
        <end position="1412"/>
    </location>
</feature>
<keyword evidence="6" id="KW-0812">Transmembrane</keyword>
<evidence type="ECO:0000313" key="9">
    <source>
        <dbReference type="EMBL" id="SHM86302.1"/>
    </source>
</evidence>
<evidence type="ECO:0000256" key="5">
    <source>
        <dbReference type="SAM" id="MobiDB-lite"/>
    </source>
</evidence>
<name>A0A1M7M6G4_RUMFL</name>
<evidence type="ECO:0000256" key="6">
    <source>
        <dbReference type="SAM" id="Phobius"/>
    </source>
</evidence>
<proteinExistence type="predicted"/>
<dbReference type="InterPro" id="IPR019931">
    <property type="entry name" value="LPXTG_anchor"/>
</dbReference>
<dbReference type="InterPro" id="IPR011874">
    <property type="entry name" value="Fibro_Slime"/>
</dbReference>